<dbReference type="SUPFAM" id="SSF52821">
    <property type="entry name" value="Rhodanese/Cell cycle control phosphatase"/>
    <property type="match status" value="1"/>
</dbReference>
<dbReference type="RefSeq" id="WP_090922930.1">
    <property type="nucleotide sequence ID" value="NZ_CP016180.1"/>
</dbReference>
<name>A0A1H7ZBM7_9PAST</name>
<dbReference type="GeneID" id="83544963"/>
<feature type="transmembrane region" description="Helical" evidence="1">
    <location>
        <begin position="16"/>
        <end position="35"/>
    </location>
</feature>
<protein>
    <submittedName>
        <fullName evidence="3">Rhodanese-like domain-containing protein</fullName>
    </submittedName>
    <submittedName>
        <fullName evidence="5">Rhodanese-related sulfurtransferase</fullName>
    </submittedName>
</protein>
<dbReference type="Proteomes" id="UP001224812">
    <property type="component" value="Unassembled WGS sequence"/>
</dbReference>
<accession>A0A1H7ZBM7</accession>
<reference evidence="6" key="1">
    <citation type="submission" date="2016-10" db="EMBL/GenBank/DDBJ databases">
        <authorList>
            <person name="Varghese N."/>
            <person name="Submissions S."/>
        </authorList>
    </citation>
    <scope>NUCLEOTIDE SEQUENCE [LARGE SCALE GENOMIC DNA]</scope>
    <source>
        <strain evidence="6">DSM 24204</strain>
    </source>
</reference>
<dbReference type="EMBL" id="FOBN01000024">
    <property type="protein sequence ID" value="SEM55962.1"/>
    <property type="molecule type" value="Genomic_DNA"/>
</dbReference>
<keyword evidence="7" id="KW-1185">Reference proteome</keyword>
<keyword evidence="1" id="KW-0812">Transmembrane</keyword>
<keyword evidence="5" id="KW-0808">Transferase</keyword>
<dbReference type="Proteomes" id="UP001231736">
    <property type="component" value="Unassembled WGS sequence"/>
</dbReference>
<dbReference type="Gene3D" id="3.40.250.10">
    <property type="entry name" value="Rhodanese-like domain"/>
    <property type="match status" value="1"/>
</dbReference>
<dbReference type="Proteomes" id="UP000198883">
    <property type="component" value="Unassembled WGS sequence"/>
</dbReference>
<reference evidence="4" key="4">
    <citation type="journal article" date="2023" name="Front. Microbiol.">
        <title>Phylogeography and host specificity of Pasteurellaceae pathogenic to sea-farmed fish in the north-east Atlantic.</title>
        <authorList>
            <person name="Gulla S."/>
            <person name="Colquhoun D.J."/>
            <person name="Olsen A.B."/>
            <person name="Spilsberg B."/>
            <person name="Lagesen K."/>
            <person name="Aakesson C.P."/>
            <person name="Strom S."/>
            <person name="Manji F."/>
            <person name="Birkbeck T.H."/>
            <person name="Nilsen H.K."/>
        </authorList>
    </citation>
    <scope>NUCLEOTIDE SEQUENCE</scope>
    <source>
        <strain evidence="4">98B1</strain>
    </source>
</reference>
<evidence type="ECO:0000256" key="1">
    <source>
        <dbReference type="SAM" id="Phobius"/>
    </source>
</evidence>
<reference evidence="3 7" key="3">
    <citation type="journal article" date="2023" name="Front. Microbiol.">
        <title>Phylogeography and host specificity of Pasteurellaceae pathogenic to sea-farmed fish in the north-east Atlantic.</title>
        <authorList>
            <person name="Gulla S."/>
            <person name="Colquhoun D.J."/>
            <person name="Olsen A.B."/>
            <person name="Spilsberg B."/>
            <person name="Lagesen K."/>
            <person name="Aakesson C.P."/>
            <person name="Strom S."/>
            <person name="Manji F."/>
            <person name="Birkbeck T.H."/>
            <person name="Nilsen H.K."/>
        </authorList>
    </citation>
    <scope>NUCLEOTIDE SEQUENCE [LARGE SCALE GENOMIC DNA]</scope>
    <source>
        <strain evidence="3 7">VIO11850</strain>
    </source>
</reference>
<proteinExistence type="predicted"/>
<keyword evidence="1" id="KW-0472">Membrane</keyword>
<reference evidence="5" key="2">
    <citation type="submission" date="2016-10" db="EMBL/GenBank/DDBJ databases">
        <authorList>
            <person name="de Groot N.N."/>
        </authorList>
    </citation>
    <scope>NUCLEOTIDE SEQUENCE [LARGE SCALE GENOMIC DNA]</scope>
    <source>
        <strain evidence="5">DSM 24204</strain>
    </source>
</reference>
<organism evidence="5 6">
    <name type="scientific">Phocoenobacter skyensis</name>
    <dbReference type="NCBI Taxonomy" id="97481"/>
    <lineage>
        <taxon>Bacteria</taxon>
        <taxon>Pseudomonadati</taxon>
        <taxon>Pseudomonadota</taxon>
        <taxon>Gammaproteobacteria</taxon>
        <taxon>Pasteurellales</taxon>
        <taxon>Pasteurellaceae</taxon>
        <taxon>Phocoenobacter</taxon>
    </lineage>
</organism>
<gene>
    <name evidence="3" type="ORF">QJT92_09665</name>
    <name evidence="4" type="ORF">QJU97_02455</name>
    <name evidence="5" type="ORF">SAMN05444853_12420</name>
</gene>
<dbReference type="InterPro" id="IPR001763">
    <property type="entry name" value="Rhodanese-like_dom"/>
</dbReference>
<evidence type="ECO:0000313" key="6">
    <source>
        <dbReference type="Proteomes" id="UP000198883"/>
    </source>
</evidence>
<dbReference type="STRING" id="97481.SAMN05444853_12420"/>
<dbReference type="EMBL" id="JASAVS010000025">
    <property type="protein sequence ID" value="MDP8086183.1"/>
    <property type="molecule type" value="Genomic_DNA"/>
</dbReference>
<dbReference type="GO" id="GO:0016740">
    <property type="term" value="F:transferase activity"/>
    <property type="evidence" value="ECO:0007669"/>
    <property type="project" value="UniProtKB-KW"/>
</dbReference>
<dbReference type="EMBL" id="JASAYT010000005">
    <property type="protein sequence ID" value="MDP8174319.1"/>
    <property type="molecule type" value="Genomic_DNA"/>
</dbReference>
<dbReference type="InterPro" id="IPR036873">
    <property type="entry name" value="Rhodanese-like_dom_sf"/>
</dbReference>
<dbReference type="InterPro" id="IPR050229">
    <property type="entry name" value="GlpE_sulfurtransferase"/>
</dbReference>
<evidence type="ECO:0000313" key="5">
    <source>
        <dbReference type="EMBL" id="SEM55962.1"/>
    </source>
</evidence>
<dbReference type="AlphaFoldDB" id="A0A1H7ZBM7"/>
<dbReference type="PANTHER" id="PTHR43031">
    <property type="entry name" value="FAD-DEPENDENT OXIDOREDUCTASE"/>
    <property type="match status" value="1"/>
</dbReference>
<dbReference type="CDD" id="cd00158">
    <property type="entry name" value="RHOD"/>
    <property type="match status" value="1"/>
</dbReference>
<evidence type="ECO:0000313" key="3">
    <source>
        <dbReference type="EMBL" id="MDP8086183.1"/>
    </source>
</evidence>
<evidence type="ECO:0000259" key="2">
    <source>
        <dbReference type="PROSITE" id="PS50206"/>
    </source>
</evidence>
<evidence type="ECO:0000313" key="7">
    <source>
        <dbReference type="Proteomes" id="UP001224812"/>
    </source>
</evidence>
<dbReference type="PROSITE" id="PS50206">
    <property type="entry name" value="RHODANESE_3"/>
    <property type="match status" value="1"/>
</dbReference>
<keyword evidence="1" id="KW-1133">Transmembrane helix</keyword>
<dbReference type="OrthoDB" id="9808735at2"/>
<dbReference type="SMART" id="SM00450">
    <property type="entry name" value="RHOD"/>
    <property type="match status" value="1"/>
</dbReference>
<sequence length="149" mass="17011">MELTFIQEIQQFTTNHTIMVVAWFGLFIALMVNIYQGLTSKFKIIANAEATRLINKEDGVVLDLRSDDDFKAGHIIDSLHLLPSDIKNKNIHRIEKYKTKPIILVDGNGMTSNSSAKLLIEQGFEQVYVLKEGMNAWRAEKLPLIKKHK</sequence>
<evidence type="ECO:0000313" key="4">
    <source>
        <dbReference type="EMBL" id="MDP8174319.1"/>
    </source>
</evidence>
<feature type="domain" description="Rhodanese" evidence="2">
    <location>
        <begin position="55"/>
        <end position="146"/>
    </location>
</feature>
<dbReference type="PANTHER" id="PTHR43031:SF18">
    <property type="entry name" value="RHODANESE-RELATED SULFURTRANSFERASES"/>
    <property type="match status" value="1"/>
</dbReference>
<dbReference type="Pfam" id="PF00581">
    <property type="entry name" value="Rhodanese"/>
    <property type="match status" value="1"/>
</dbReference>